<proteinExistence type="inferred from homology"/>
<dbReference type="AlphaFoldDB" id="A0A388LNM6"/>
<dbReference type="GO" id="GO:0046872">
    <property type="term" value="F:metal ion binding"/>
    <property type="evidence" value="ECO:0007669"/>
    <property type="project" value="UniProtKB-KW"/>
</dbReference>
<dbReference type="GO" id="GO:0004518">
    <property type="term" value="F:nuclease activity"/>
    <property type="evidence" value="ECO:0007669"/>
    <property type="project" value="UniProtKB-KW"/>
</dbReference>
<evidence type="ECO:0000313" key="9">
    <source>
        <dbReference type="EMBL" id="GBG83871.1"/>
    </source>
</evidence>
<dbReference type="Gramene" id="GBG83871">
    <property type="protein sequence ID" value="GBG83871"/>
    <property type="gene ID" value="CBR_g37669"/>
</dbReference>
<dbReference type="PANTHER" id="PTHR22930">
    <property type="match status" value="1"/>
</dbReference>
<keyword evidence="10" id="KW-1185">Reference proteome</keyword>
<protein>
    <recommendedName>
        <fullName evidence="8">DDE Tnp4 domain-containing protein</fullName>
    </recommendedName>
</protein>
<keyword evidence="6" id="KW-0378">Hydrolase</keyword>
<evidence type="ECO:0000256" key="6">
    <source>
        <dbReference type="ARBA" id="ARBA00022801"/>
    </source>
</evidence>
<dbReference type="Proteomes" id="UP000265515">
    <property type="component" value="Unassembled WGS sequence"/>
</dbReference>
<evidence type="ECO:0000256" key="7">
    <source>
        <dbReference type="ARBA" id="ARBA00023242"/>
    </source>
</evidence>
<name>A0A388LNM6_CHABU</name>
<dbReference type="GO" id="GO:0005634">
    <property type="term" value="C:nucleus"/>
    <property type="evidence" value="ECO:0007669"/>
    <property type="project" value="UniProtKB-SubCell"/>
</dbReference>
<evidence type="ECO:0000259" key="8">
    <source>
        <dbReference type="Pfam" id="PF13359"/>
    </source>
</evidence>
<keyword evidence="4" id="KW-0540">Nuclease</keyword>
<dbReference type="Pfam" id="PF13359">
    <property type="entry name" value="DDE_Tnp_4"/>
    <property type="match status" value="1"/>
</dbReference>
<dbReference type="InterPro" id="IPR045249">
    <property type="entry name" value="HARBI1-like"/>
</dbReference>
<sequence length="391" mass="44292">MAVGVLLRAAPRWWVKPRAGGAWRYMTWGDNAHADYFHDNIRMGEDVFRGIVANVRPHLHCSLWTRYRAPTPPEQLVAYALYRWASGESFEHSATSFKLGRETGRVAVQDVAAAIVRAYPDEVSFPTGHRLVDAMEKFQAKGFPRCYGAIDCTHVYIDKPAGRMAAPYCDRHKRFTVVAQVVTGSDLMVYDVVVGWPGSVHDSRVLHHSSLFRRADSRALFRADPLVLPGGVTTRGYLLGDNGYPSLPWLVTPYGGQQVPGTDHDLFDSQQKAARGCVERAFGRLKCMWRMFLRTHKPNIRLLLLQFHAVCVIPNLLIRVGVEMDPELEERPEEDEDVLWEGVDPVPPPTEELTVRGARVAGQRFRDALRPVVAQFVRAERARARERRERV</sequence>
<comment type="cofactor">
    <cofactor evidence="1">
        <name>a divalent metal cation</name>
        <dbReference type="ChEBI" id="CHEBI:60240"/>
    </cofactor>
</comment>
<accession>A0A388LNM6</accession>
<organism evidence="9 10">
    <name type="scientific">Chara braunii</name>
    <name type="common">Braun's stonewort</name>
    <dbReference type="NCBI Taxonomy" id="69332"/>
    <lineage>
        <taxon>Eukaryota</taxon>
        <taxon>Viridiplantae</taxon>
        <taxon>Streptophyta</taxon>
        <taxon>Charophyceae</taxon>
        <taxon>Charales</taxon>
        <taxon>Characeae</taxon>
        <taxon>Chara</taxon>
    </lineage>
</organism>
<evidence type="ECO:0000256" key="1">
    <source>
        <dbReference type="ARBA" id="ARBA00001968"/>
    </source>
</evidence>
<keyword evidence="5" id="KW-0479">Metal-binding</keyword>
<dbReference type="InterPro" id="IPR027806">
    <property type="entry name" value="HARBI1_dom"/>
</dbReference>
<comment type="similarity">
    <text evidence="3">Belongs to the HARBI1 family.</text>
</comment>
<dbReference type="PANTHER" id="PTHR22930:SF85">
    <property type="entry name" value="GH03217P-RELATED"/>
    <property type="match status" value="1"/>
</dbReference>
<keyword evidence="7" id="KW-0539">Nucleus</keyword>
<evidence type="ECO:0000256" key="5">
    <source>
        <dbReference type="ARBA" id="ARBA00022723"/>
    </source>
</evidence>
<comment type="caution">
    <text evidence="9">The sequence shown here is derived from an EMBL/GenBank/DDBJ whole genome shotgun (WGS) entry which is preliminary data.</text>
</comment>
<evidence type="ECO:0000256" key="4">
    <source>
        <dbReference type="ARBA" id="ARBA00022722"/>
    </source>
</evidence>
<comment type="subcellular location">
    <subcellularLocation>
        <location evidence="2">Nucleus</location>
    </subcellularLocation>
</comment>
<evidence type="ECO:0000313" key="10">
    <source>
        <dbReference type="Proteomes" id="UP000265515"/>
    </source>
</evidence>
<dbReference type="OrthoDB" id="2668416at2759"/>
<evidence type="ECO:0000256" key="3">
    <source>
        <dbReference type="ARBA" id="ARBA00006958"/>
    </source>
</evidence>
<dbReference type="GO" id="GO:0016787">
    <property type="term" value="F:hydrolase activity"/>
    <property type="evidence" value="ECO:0007669"/>
    <property type="project" value="UniProtKB-KW"/>
</dbReference>
<feature type="domain" description="DDE Tnp4" evidence="8">
    <location>
        <begin position="150"/>
        <end position="313"/>
    </location>
</feature>
<reference evidence="9 10" key="1">
    <citation type="journal article" date="2018" name="Cell">
        <title>The Chara Genome: Secondary Complexity and Implications for Plant Terrestrialization.</title>
        <authorList>
            <person name="Nishiyama T."/>
            <person name="Sakayama H."/>
            <person name="Vries J.D."/>
            <person name="Buschmann H."/>
            <person name="Saint-Marcoux D."/>
            <person name="Ullrich K.K."/>
            <person name="Haas F.B."/>
            <person name="Vanderstraeten L."/>
            <person name="Becker D."/>
            <person name="Lang D."/>
            <person name="Vosolsobe S."/>
            <person name="Rombauts S."/>
            <person name="Wilhelmsson P.K.I."/>
            <person name="Janitza P."/>
            <person name="Kern R."/>
            <person name="Heyl A."/>
            <person name="Rumpler F."/>
            <person name="Villalobos L.I.A.C."/>
            <person name="Clay J.M."/>
            <person name="Skokan R."/>
            <person name="Toyoda A."/>
            <person name="Suzuki Y."/>
            <person name="Kagoshima H."/>
            <person name="Schijlen E."/>
            <person name="Tajeshwar N."/>
            <person name="Catarino B."/>
            <person name="Hetherington A.J."/>
            <person name="Saltykova A."/>
            <person name="Bonnot C."/>
            <person name="Breuninger H."/>
            <person name="Symeonidi A."/>
            <person name="Radhakrishnan G.V."/>
            <person name="Van Nieuwerburgh F."/>
            <person name="Deforce D."/>
            <person name="Chang C."/>
            <person name="Karol K.G."/>
            <person name="Hedrich R."/>
            <person name="Ulvskov P."/>
            <person name="Glockner G."/>
            <person name="Delwiche C.F."/>
            <person name="Petrasek J."/>
            <person name="Van de Peer Y."/>
            <person name="Friml J."/>
            <person name="Beilby M."/>
            <person name="Dolan L."/>
            <person name="Kohara Y."/>
            <person name="Sugano S."/>
            <person name="Fujiyama A."/>
            <person name="Delaux P.-M."/>
            <person name="Quint M."/>
            <person name="TheiBen G."/>
            <person name="Hagemann M."/>
            <person name="Harholt J."/>
            <person name="Dunand C."/>
            <person name="Zachgo S."/>
            <person name="Langdale J."/>
            <person name="Maumus F."/>
            <person name="Straeten D.V.D."/>
            <person name="Gould S.B."/>
            <person name="Rensing S.A."/>
        </authorList>
    </citation>
    <scope>NUCLEOTIDE SEQUENCE [LARGE SCALE GENOMIC DNA]</scope>
    <source>
        <strain evidence="9 10">S276</strain>
    </source>
</reference>
<dbReference type="EMBL" id="BFEA01000454">
    <property type="protein sequence ID" value="GBG83871.1"/>
    <property type="molecule type" value="Genomic_DNA"/>
</dbReference>
<evidence type="ECO:0000256" key="2">
    <source>
        <dbReference type="ARBA" id="ARBA00004123"/>
    </source>
</evidence>
<gene>
    <name evidence="9" type="ORF">CBR_g37669</name>
</gene>